<comment type="caution">
    <text evidence="1">The sequence shown here is derived from an EMBL/GenBank/DDBJ whole genome shotgun (WGS) entry which is preliminary data.</text>
</comment>
<accession>M7CW48</accession>
<dbReference type="RefSeq" id="WP_008938293.1">
    <property type="nucleotide sequence ID" value="NZ_APAT01000014.1"/>
</dbReference>
<feature type="non-terminal residue" evidence="1">
    <location>
        <position position="1"/>
    </location>
</feature>
<dbReference type="eggNOG" id="ENOG5032WD9">
    <property type="taxonomic scope" value="Bacteria"/>
</dbReference>
<dbReference type="AlphaFoldDB" id="M7CW48"/>
<gene>
    <name evidence="1" type="ORF">MSNKSG1_05718</name>
</gene>
<keyword evidence="2" id="KW-1185">Reference proteome</keyword>
<evidence type="ECO:0000313" key="1">
    <source>
        <dbReference type="EMBL" id="EMP56420.1"/>
    </source>
</evidence>
<dbReference type="Proteomes" id="UP000011960">
    <property type="component" value="Unassembled WGS sequence"/>
</dbReference>
<dbReference type="OrthoDB" id="5918660at2"/>
<evidence type="ECO:0000313" key="2">
    <source>
        <dbReference type="Proteomes" id="UP000011960"/>
    </source>
</evidence>
<sequence>SSITNGLTELRSAHIHNKGAFYTALFNLSVGFERLLKAIVIIDHMLYHQLAVPTKRQLQARGHNIVDLYDESERIGASRNSPIPGRTQLDTIDGELLQLLSDFARVTRYHNLDALSAPQTSDDPLGRLNQLLLAILVRDVPQRQKDKILNQANIIVNQIDDITHTVMHGLDQRPLSTADALSLPGLHDQSAQFAVLRIIKLLSPLRDLLANVSRGAYNCGPVPPFPQMHEFLEWLWDDRKYVLRKKRWP</sequence>
<name>M7CW48_9GAMM</name>
<dbReference type="EMBL" id="APAT01000014">
    <property type="protein sequence ID" value="EMP56420.1"/>
    <property type="molecule type" value="Genomic_DNA"/>
</dbReference>
<protein>
    <submittedName>
        <fullName evidence="1">Uncharacterized protein</fullName>
    </submittedName>
</protein>
<organism evidence="1 2">
    <name type="scientific">Marinobacter santoriniensis NKSG1</name>
    <dbReference type="NCBI Taxonomy" id="1288826"/>
    <lineage>
        <taxon>Bacteria</taxon>
        <taxon>Pseudomonadati</taxon>
        <taxon>Pseudomonadota</taxon>
        <taxon>Gammaproteobacteria</taxon>
        <taxon>Pseudomonadales</taxon>
        <taxon>Marinobacteraceae</taxon>
        <taxon>Marinobacter</taxon>
    </lineage>
</organism>
<reference evidence="1 2" key="1">
    <citation type="journal article" date="2013" name="Genome Announc.">
        <title>Genome Sequence of Hydrothermal Arsenic-Respiring Bacterium Marinobacter santoriniensis NKSG1T.</title>
        <authorList>
            <person name="Handley K.M."/>
            <person name="Upton M."/>
            <person name="Beatson S.A."/>
            <person name="Hery M."/>
            <person name="Lloyd J.R."/>
        </authorList>
    </citation>
    <scope>NUCLEOTIDE SEQUENCE [LARGE SCALE GENOMIC DNA]</scope>
    <source>
        <strain evidence="1 2">NKSG1</strain>
    </source>
</reference>
<proteinExistence type="predicted"/>